<dbReference type="EMBL" id="LGRX02000007">
    <property type="protein sequence ID" value="KAK3289967.1"/>
    <property type="molecule type" value="Genomic_DNA"/>
</dbReference>
<dbReference type="InterPro" id="IPR043128">
    <property type="entry name" value="Rev_trsase/Diguanyl_cyclase"/>
</dbReference>
<proteinExistence type="predicted"/>
<accession>A0AAE0LLW3</accession>
<dbReference type="InterPro" id="IPR052055">
    <property type="entry name" value="Hepadnavirus_pol/RT"/>
</dbReference>
<dbReference type="Proteomes" id="UP001190700">
    <property type="component" value="Unassembled WGS sequence"/>
</dbReference>
<evidence type="ECO:0000313" key="2">
    <source>
        <dbReference type="Proteomes" id="UP001190700"/>
    </source>
</evidence>
<dbReference type="AlphaFoldDB" id="A0AAE0LLW3"/>
<protein>
    <recommendedName>
        <fullName evidence="3">Reverse transcriptase domain-containing protein</fullName>
    </recommendedName>
</protein>
<reference evidence="1 2" key="1">
    <citation type="journal article" date="2015" name="Genome Biol. Evol.">
        <title>Comparative Genomics of a Bacterivorous Green Alga Reveals Evolutionary Causalities and Consequences of Phago-Mixotrophic Mode of Nutrition.</title>
        <authorList>
            <person name="Burns J.A."/>
            <person name="Paasch A."/>
            <person name="Narechania A."/>
            <person name="Kim E."/>
        </authorList>
    </citation>
    <scope>NUCLEOTIDE SEQUENCE [LARGE SCALE GENOMIC DNA]</scope>
    <source>
        <strain evidence="1 2">PLY_AMNH</strain>
    </source>
</reference>
<organism evidence="1 2">
    <name type="scientific">Cymbomonas tetramitiformis</name>
    <dbReference type="NCBI Taxonomy" id="36881"/>
    <lineage>
        <taxon>Eukaryota</taxon>
        <taxon>Viridiplantae</taxon>
        <taxon>Chlorophyta</taxon>
        <taxon>Pyramimonadophyceae</taxon>
        <taxon>Pyramimonadales</taxon>
        <taxon>Pyramimonadaceae</taxon>
        <taxon>Cymbomonas</taxon>
    </lineage>
</organism>
<name>A0AAE0LLW3_9CHLO</name>
<evidence type="ECO:0000313" key="1">
    <source>
        <dbReference type="EMBL" id="KAK3289967.1"/>
    </source>
</evidence>
<gene>
    <name evidence="1" type="ORF">CYMTET_2570</name>
</gene>
<sequence>MRRSSSGLLPQRMLVGAGAKARVAVVVVAVEAVGGVVAVVVCRMHATVTTRATAGTSLIVISDMSAVLVAQRGTSEAPAGAEGVPIVAPDPMVDADAELELGQPIVVEAIGAVDAQAWQGTHGMGDGSPSAAAGHTAVPRDVGLDVGAVADTCLDEMAAAEGGYFADGDDREHGGLRHERGRKSGDGHIFLAGWRLPLGVIALGMVEKFWLHQCFEFDDVRWMDAHAPFGNRALPGIFMRWTRAIVAWMQARGIPMVGNLDDFFRVLETKEQAEEAMMLLVEFVTFLGFKVNSAKCEGPAQVLEFLGVLLDTSGEVCTASIDEDCGGGAEGGGPAGAGGAGDGVSAVARVSAGAAGLLQPRGVGPLPLHEEGLQFSGSHGGQEDAPFRHGLLGHAGFGGVWERLFFMLGGPGTVAAAPVVSEEE</sequence>
<dbReference type="InterPro" id="IPR043502">
    <property type="entry name" value="DNA/RNA_pol_sf"/>
</dbReference>
<comment type="caution">
    <text evidence="1">The sequence shown here is derived from an EMBL/GenBank/DDBJ whole genome shotgun (WGS) entry which is preliminary data.</text>
</comment>
<dbReference type="PANTHER" id="PTHR33050">
    <property type="entry name" value="REVERSE TRANSCRIPTASE DOMAIN-CONTAINING PROTEIN"/>
    <property type="match status" value="1"/>
</dbReference>
<keyword evidence="2" id="KW-1185">Reference proteome</keyword>
<dbReference type="PANTHER" id="PTHR33050:SF7">
    <property type="entry name" value="RIBONUCLEASE H"/>
    <property type="match status" value="1"/>
</dbReference>
<dbReference type="Gene3D" id="3.30.70.270">
    <property type="match status" value="1"/>
</dbReference>
<dbReference type="SUPFAM" id="SSF56672">
    <property type="entry name" value="DNA/RNA polymerases"/>
    <property type="match status" value="1"/>
</dbReference>
<evidence type="ECO:0008006" key="3">
    <source>
        <dbReference type="Google" id="ProtNLM"/>
    </source>
</evidence>